<dbReference type="PANTHER" id="PTHR43031:SF1">
    <property type="entry name" value="PYRIDINE NUCLEOTIDE-DISULPHIDE OXIDOREDUCTASE"/>
    <property type="match status" value="1"/>
</dbReference>
<dbReference type="AlphaFoldDB" id="A0AA37HXE0"/>
<dbReference type="Pfam" id="PF00581">
    <property type="entry name" value="Rhodanese"/>
    <property type="match status" value="1"/>
</dbReference>
<comment type="caution">
    <text evidence="3">The sequence shown here is derived from an EMBL/GenBank/DDBJ whole genome shotgun (WGS) entry which is preliminary data.</text>
</comment>
<evidence type="ECO:0000313" key="4">
    <source>
        <dbReference type="Proteomes" id="UP000887043"/>
    </source>
</evidence>
<organism evidence="3 4">
    <name type="scientific">Segatella bryantii</name>
    <name type="common">Prevotella bryantii</name>
    <dbReference type="NCBI Taxonomy" id="77095"/>
    <lineage>
        <taxon>Bacteria</taxon>
        <taxon>Pseudomonadati</taxon>
        <taxon>Bacteroidota</taxon>
        <taxon>Bacteroidia</taxon>
        <taxon>Bacteroidales</taxon>
        <taxon>Prevotellaceae</taxon>
        <taxon>Segatella</taxon>
    </lineage>
</organism>
<feature type="chain" id="PRO_5041265888" evidence="1">
    <location>
        <begin position="20"/>
        <end position="127"/>
    </location>
</feature>
<reference evidence="3" key="1">
    <citation type="submission" date="2021-08" db="EMBL/GenBank/DDBJ databases">
        <title>Prevotella lacticifex sp. nov., isolated from rumen of cow.</title>
        <authorList>
            <person name="Shinkai T."/>
            <person name="Ikeyama N."/>
            <person name="Kumagai M."/>
            <person name="Ohmori H."/>
            <person name="Sakamoto M."/>
            <person name="Ohkuma M."/>
            <person name="Mitsumori M."/>
        </authorList>
    </citation>
    <scope>NUCLEOTIDE SEQUENCE</scope>
    <source>
        <strain evidence="3">DSM 11371</strain>
    </source>
</reference>
<gene>
    <name evidence="3" type="ORF">PRRU23_19570</name>
</gene>
<feature type="signal peptide" evidence="1">
    <location>
        <begin position="1"/>
        <end position="19"/>
    </location>
</feature>
<feature type="domain" description="Rhodanese" evidence="2">
    <location>
        <begin position="40"/>
        <end position="126"/>
    </location>
</feature>
<sequence>MKKFFMCMLATLGLTTACAQQNFENVDVQGFAKLLTDTSVVVLDVRTSSEYAEGHIQNSILIDQGQSDFVEKAKATLSLHRKIAVYCRSGRRSANAASRLAEVGYKCVNLKGGIMAWRAANMPITKE</sequence>
<dbReference type="InterPro" id="IPR036873">
    <property type="entry name" value="Rhodanese-like_dom_sf"/>
</dbReference>
<keyword evidence="1" id="KW-0732">Signal</keyword>
<evidence type="ECO:0000259" key="2">
    <source>
        <dbReference type="PROSITE" id="PS50206"/>
    </source>
</evidence>
<name>A0AA37HXE0_SEGBR</name>
<dbReference type="PROSITE" id="PS51257">
    <property type="entry name" value="PROKAR_LIPOPROTEIN"/>
    <property type="match status" value="1"/>
</dbReference>
<dbReference type="Gene3D" id="3.40.250.10">
    <property type="entry name" value="Rhodanese-like domain"/>
    <property type="match status" value="1"/>
</dbReference>
<dbReference type="SMART" id="SM00450">
    <property type="entry name" value="RHOD"/>
    <property type="match status" value="1"/>
</dbReference>
<dbReference type="InterPro" id="IPR001763">
    <property type="entry name" value="Rhodanese-like_dom"/>
</dbReference>
<evidence type="ECO:0000313" key="3">
    <source>
        <dbReference type="EMBL" id="GJG28257.1"/>
    </source>
</evidence>
<dbReference type="CDD" id="cd00158">
    <property type="entry name" value="RHOD"/>
    <property type="match status" value="1"/>
</dbReference>
<dbReference type="Proteomes" id="UP000887043">
    <property type="component" value="Unassembled WGS sequence"/>
</dbReference>
<dbReference type="RefSeq" id="WP_006281896.1">
    <property type="nucleotide sequence ID" value="NZ_BPTR01000001.1"/>
</dbReference>
<dbReference type="SUPFAM" id="SSF52821">
    <property type="entry name" value="Rhodanese/Cell cycle control phosphatase"/>
    <property type="match status" value="1"/>
</dbReference>
<accession>A0AA37HXE0</accession>
<dbReference type="EMBL" id="BPTR01000001">
    <property type="protein sequence ID" value="GJG28257.1"/>
    <property type="molecule type" value="Genomic_DNA"/>
</dbReference>
<evidence type="ECO:0000256" key="1">
    <source>
        <dbReference type="SAM" id="SignalP"/>
    </source>
</evidence>
<dbReference type="PROSITE" id="PS50206">
    <property type="entry name" value="RHODANESE_3"/>
    <property type="match status" value="1"/>
</dbReference>
<protein>
    <submittedName>
        <fullName evidence="3">Rhodanese</fullName>
    </submittedName>
</protein>
<proteinExistence type="predicted"/>
<dbReference type="PANTHER" id="PTHR43031">
    <property type="entry name" value="FAD-DEPENDENT OXIDOREDUCTASE"/>
    <property type="match status" value="1"/>
</dbReference>
<dbReference type="InterPro" id="IPR050229">
    <property type="entry name" value="GlpE_sulfurtransferase"/>
</dbReference>